<protein>
    <submittedName>
        <fullName evidence="7">Membrane-bound dehydrogenase domain protein</fullName>
    </submittedName>
</protein>
<evidence type="ECO:0000256" key="3">
    <source>
        <dbReference type="ARBA" id="ARBA00023004"/>
    </source>
</evidence>
<evidence type="ECO:0000259" key="6">
    <source>
        <dbReference type="PROSITE" id="PS51007"/>
    </source>
</evidence>
<dbReference type="eggNOG" id="COG2133">
    <property type="taxonomic scope" value="Bacteria"/>
</dbReference>
<dbReference type="STRING" id="575540.Isop_0432"/>
<dbReference type="InterPro" id="IPR013428">
    <property type="entry name" value="Membrane-bound_put_N"/>
</dbReference>
<keyword evidence="3 4" id="KW-0408">Iron</keyword>
<dbReference type="HOGENOM" id="CLU_004500_1_0_0"/>
<dbReference type="PANTHER" id="PTHR33546">
    <property type="entry name" value="LARGE, MULTIFUNCTIONAL SECRETED PROTEIN-RELATED"/>
    <property type="match status" value="1"/>
</dbReference>
<dbReference type="Pfam" id="PF23500">
    <property type="entry name" value="DUF7133"/>
    <property type="match status" value="1"/>
</dbReference>
<sequence length="1063" mass="116534">MFATSHFDFERFRSHARRSSSHPAASWRVAAALIGVMTTLSWGVATSGQDEPVPHNQDRPPNPARDPETARAAMTVPDGFHVELVAAEPDLVNPVAMTIDEKGRFWITESLEYPRRSAGPGRDRLKVLEDTNGDGKADKVTVFADGLNIPSGVAVGGGGVWLANAPDLLFLKDTNGDGQADHREVVLTGFGRDDTHELPNSLTWGPDGWLYGLNGVFNPSTIAYRGRIHKFTCALFRIHPVTREFEVFAEGTSNPWGVAFNHEGDAFLSACVIDHLWHLVETGYYHRQGGPYPPHTWKAESIVDYGHQKAAYCGIHFFDSDAYPPAYRGKLYMGNIHGGCINVDEVNPVGATYKGTKHPDFLTANDAWFMPVVQKTGPDGCLYVLDWYDRYHCYQDANRDPEGIDRLRGRLYRIRYGDTPRVVGLNLAAETDAQLLERLGASNDYLRDQARRLLWERGTPAIAQRLQQMILDDSLPRVTRLNALFTRVAIGNLPVEDHLTLLSHPDPTVRAWAVRAVGNAPAGPPARREAVAVRDEAGRTPVPSRQVDRRVWHRIVELALDPDPKVALQVAVAARKMPDGIIDPVELLATLARHPSQDDLLARVVWQNLHPLLPGDPEGGDDAPATTRKPDGSRGATVFLNALANAPADQPAPNLEPMLARLAGIVEPADAARLLDLTQQRFAQRLDEVLSVLVARVGDGGSSPRAAWIEALGSKIGRLARRDTAPFAARQLAALLGDNASRTALLNLLAGDQVDPGQRLAVLETLLRAIPPDSDEAQRIALTVIDRLGDDATPLEDRARWLSALGRCESPALAAPLLESFDRLPAPLQPRVVELLTQRASWSEALLEAIAQGALDRSAVNLTQARKLQASGHPKVAKRAVELLGKVREGRNPEREQVVARMRELLFRTPGDPQRGKLVFAKVCAQCHVLHGEGYDVGPELTNNGRNSYDQLISNTFDPSLVIGQAYQAVLVVVDDGRVLSGLKVEDGPERVVLKLQGGQLETLPRAAIEEIHVSESSLMPEKLEEQLTTQEIADLFEYLSWDKPPGAPGARRLPDAPNFNAR</sequence>
<dbReference type="Gene3D" id="2.120.10.30">
    <property type="entry name" value="TolB, C-terminal domain"/>
    <property type="match status" value="1"/>
</dbReference>
<dbReference type="InterPro" id="IPR011042">
    <property type="entry name" value="6-blade_b-propeller_TolB-like"/>
</dbReference>
<feature type="region of interest" description="Disordered" evidence="5">
    <location>
        <begin position="45"/>
        <end position="69"/>
    </location>
</feature>
<feature type="region of interest" description="Disordered" evidence="5">
    <location>
        <begin position="612"/>
        <end position="634"/>
    </location>
</feature>
<dbReference type="InterPro" id="IPR009056">
    <property type="entry name" value="Cyt_c-like_dom"/>
</dbReference>
<dbReference type="SUPFAM" id="SSF48371">
    <property type="entry name" value="ARM repeat"/>
    <property type="match status" value="1"/>
</dbReference>
<dbReference type="SUPFAM" id="SSF50952">
    <property type="entry name" value="Soluble quinoprotein glucose dehydrogenase"/>
    <property type="match status" value="1"/>
</dbReference>
<dbReference type="PROSITE" id="PS51007">
    <property type="entry name" value="CYTC"/>
    <property type="match status" value="1"/>
</dbReference>
<feature type="domain" description="Cytochrome c" evidence="6">
    <location>
        <begin position="911"/>
        <end position="1044"/>
    </location>
</feature>
<dbReference type="GO" id="GO:0009055">
    <property type="term" value="F:electron transfer activity"/>
    <property type="evidence" value="ECO:0007669"/>
    <property type="project" value="InterPro"/>
</dbReference>
<proteinExistence type="predicted"/>
<dbReference type="OrthoDB" id="225269at2"/>
<dbReference type="Proteomes" id="UP000008631">
    <property type="component" value="Chromosome"/>
</dbReference>
<keyword evidence="2 4" id="KW-0479">Metal-binding</keyword>
<dbReference type="InterPro" id="IPR016024">
    <property type="entry name" value="ARM-type_fold"/>
</dbReference>
<dbReference type="EMBL" id="CP002353">
    <property type="protein sequence ID" value="ADV61027.1"/>
    <property type="molecule type" value="Genomic_DNA"/>
</dbReference>
<name>E8QYQ1_ISOPI</name>
<dbReference type="GO" id="GO:0046872">
    <property type="term" value="F:metal ion binding"/>
    <property type="evidence" value="ECO:0007669"/>
    <property type="project" value="UniProtKB-KW"/>
</dbReference>
<dbReference type="NCBIfam" id="TIGR02604">
    <property type="entry name" value="Piru_Ver_Nterm"/>
    <property type="match status" value="1"/>
</dbReference>
<evidence type="ECO:0000256" key="4">
    <source>
        <dbReference type="PROSITE-ProRule" id="PRU00433"/>
    </source>
</evidence>
<dbReference type="Gene3D" id="1.25.10.10">
    <property type="entry name" value="Leucine-rich Repeat Variant"/>
    <property type="match status" value="1"/>
</dbReference>
<evidence type="ECO:0000256" key="5">
    <source>
        <dbReference type="SAM" id="MobiDB-lite"/>
    </source>
</evidence>
<dbReference type="InterPro" id="IPR055557">
    <property type="entry name" value="DUF7133"/>
</dbReference>
<dbReference type="NCBIfam" id="TIGR02603">
    <property type="entry name" value="CxxCH_TIGR02603"/>
    <property type="match status" value="1"/>
</dbReference>
<dbReference type="RefSeq" id="WP_013563316.1">
    <property type="nucleotide sequence ID" value="NC_014962.1"/>
</dbReference>
<reference evidence="7 8" key="2">
    <citation type="journal article" date="2011" name="Stand. Genomic Sci.">
        <title>Complete genome sequence of Isosphaera pallida type strain (IS1B).</title>
        <authorList>
            <consortium name="US DOE Joint Genome Institute (JGI-PGF)"/>
            <person name="Goker M."/>
            <person name="Cleland D."/>
            <person name="Saunders E."/>
            <person name="Lapidus A."/>
            <person name="Nolan M."/>
            <person name="Lucas S."/>
            <person name="Hammon N."/>
            <person name="Deshpande S."/>
            <person name="Cheng J.F."/>
            <person name="Tapia R."/>
            <person name="Han C."/>
            <person name="Goodwin L."/>
            <person name="Pitluck S."/>
            <person name="Liolios K."/>
            <person name="Pagani I."/>
            <person name="Ivanova N."/>
            <person name="Mavromatis K."/>
            <person name="Pati A."/>
            <person name="Chen A."/>
            <person name="Palaniappan K."/>
            <person name="Land M."/>
            <person name="Hauser L."/>
            <person name="Chang Y.J."/>
            <person name="Jeffries C.D."/>
            <person name="Detter J.C."/>
            <person name="Beck B."/>
            <person name="Woyke T."/>
            <person name="Bristow J."/>
            <person name="Eisen J.A."/>
            <person name="Markowitz V."/>
            <person name="Hugenholtz P."/>
            <person name="Kyrpides N.C."/>
            <person name="Klenk H.P."/>
        </authorList>
    </citation>
    <scope>NUCLEOTIDE SEQUENCE [LARGE SCALE GENOMIC DNA]</scope>
    <source>
        <strain evidence="8">ATCC 43644 / DSM 9630 / IS1B</strain>
    </source>
</reference>
<keyword evidence="1 4" id="KW-0349">Heme</keyword>
<dbReference type="KEGG" id="ipa:Isop_0432"/>
<dbReference type="InterPro" id="IPR013427">
    <property type="entry name" value="Haem-bd_dom_put"/>
</dbReference>
<dbReference type="eggNOG" id="COG2010">
    <property type="taxonomic scope" value="Bacteria"/>
</dbReference>
<dbReference type="PANTHER" id="PTHR33546:SF1">
    <property type="entry name" value="LARGE, MULTIFUNCTIONAL SECRETED PROTEIN"/>
    <property type="match status" value="1"/>
</dbReference>
<evidence type="ECO:0000256" key="2">
    <source>
        <dbReference type="ARBA" id="ARBA00022723"/>
    </source>
</evidence>
<keyword evidence="8" id="KW-1185">Reference proteome</keyword>
<organism evidence="7 8">
    <name type="scientific">Isosphaera pallida (strain ATCC 43644 / DSM 9630 / IS1B)</name>
    <dbReference type="NCBI Taxonomy" id="575540"/>
    <lineage>
        <taxon>Bacteria</taxon>
        <taxon>Pseudomonadati</taxon>
        <taxon>Planctomycetota</taxon>
        <taxon>Planctomycetia</taxon>
        <taxon>Isosphaerales</taxon>
        <taxon>Isosphaeraceae</taxon>
        <taxon>Isosphaera</taxon>
    </lineage>
</organism>
<evidence type="ECO:0000256" key="1">
    <source>
        <dbReference type="ARBA" id="ARBA00022617"/>
    </source>
</evidence>
<dbReference type="SUPFAM" id="SSF46626">
    <property type="entry name" value="Cytochrome c"/>
    <property type="match status" value="1"/>
</dbReference>
<accession>E8QYQ1</accession>
<reference key="1">
    <citation type="submission" date="2010-11" db="EMBL/GenBank/DDBJ databases">
        <title>The complete sequence of chromosome of Isophaera pallida ATCC 43644.</title>
        <authorList>
            <consortium name="US DOE Joint Genome Institute (JGI-PGF)"/>
            <person name="Lucas S."/>
            <person name="Copeland A."/>
            <person name="Lapidus A."/>
            <person name="Bruce D."/>
            <person name="Goodwin L."/>
            <person name="Pitluck S."/>
            <person name="Kyrpides N."/>
            <person name="Mavromatis K."/>
            <person name="Pagani I."/>
            <person name="Ivanova N."/>
            <person name="Saunders E."/>
            <person name="Brettin T."/>
            <person name="Detter J.C."/>
            <person name="Han C."/>
            <person name="Tapia R."/>
            <person name="Land M."/>
            <person name="Hauser L."/>
            <person name="Markowitz V."/>
            <person name="Cheng J.-F."/>
            <person name="Hugenholtz P."/>
            <person name="Woyke T."/>
            <person name="Wu D."/>
            <person name="Eisen J.A."/>
        </authorList>
    </citation>
    <scope>NUCLEOTIDE SEQUENCE</scope>
    <source>
        <strain>ATCC 43644</strain>
    </source>
</reference>
<dbReference type="InterPro" id="IPR011041">
    <property type="entry name" value="Quinoprot_gluc/sorb_DH_b-prop"/>
</dbReference>
<evidence type="ECO:0000313" key="8">
    <source>
        <dbReference type="Proteomes" id="UP000008631"/>
    </source>
</evidence>
<dbReference type="InParanoid" id="E8QYQ1"/>
<dbReference type="InterPro" id="IPR011989">
    <property type="entry name" value="ARM-like"/>
</dbReference>
<dbReference type="GO" id="GO:0020037">
    <property type="term" value="F:heme binding"/>
    <property type="evidence" value="ECO:0007669"/>
    <property type="project" value="InterPro"/>
</dbReference>
<gene>
    <name evidence="7" type="ordered locus">Isop_0432</name>
</gene>
<evidence type="ECO:0000313" key="7">
    <source>
        <dbReference type="EMBL" id="ADV61027.1"/>
    </source>
</evidence>
<dbReference type="AlphaFoldDB" id="E8QYQ1"/>
<dbReference type="Gene3D" id="1.10.760.10">
    <property type="entry name" value="Cytochrome c-like domain"/>
    <property type="match status" value="1"/>
</dbReference>
<dbReference type="InterPro" id="IPR036909">
    <property type="entry name" value="Cyt_c-like_dom_sf"/>
</dbReference>